<proteinExistence type="predicted"/>
<dbReference type="EMBL" id="VSSQ01076825">
    <property type="protein sequence ID" value="MPN27065.1"/>
    <property type="molecule type" value="Genomic_DNA"/>
</dbReference>
<accession>A0A645GK25</accession>
<sequence length="194" mass="22603">MRRNPGNHAVIILRIALCLLQCLLSAGGMTGEIRIFRWFSVKRLDDFFRRHRHQMCGPKSEILPYFRILNAAIRFRRSTHIRIGRSVTGLQPAERFCDAASRTAVSRAEKSAVPLVVVRQPYFNIDARTFRRHQHQFNDCPRRHVTHFIAIDAEMNRVGNPSDRQNFPILDFQFHHCQSISGFGVSLRDQYTEE</sequence>
<name>A0A645GK25_9ZZZZ</name>
<comment type="caution">
    <text evidence="1">The sequence shown here is derived from an EMBL/GenBank/DDBJ whole genome shotgun (WGS) entry which is preliminary data.</text>
</comment>
<organism evidence="1">
    <name type="scientific">bioreactor metagenome</name>
    <dbReference type="NCBI Taxonomy" id="1076179"/>
    <lineage>
        <taxon>unclassified sequences</taxon>
        <taxon>metagenomes</taxon>
        <taxon>ecological metagenomes</taxon>
    </lineage>
</organism>
<reference evidence="1" key="1">
    <citation type="submission" date="2019-08" db="EMBL/GenBank/DDBJ databases">
        <authorList>
            <person name="Kucharzyk K."/>
            <person name="Murdoch R.W."/>
            <person name="Higgins S."/>
            <person name="Loffler F."/>
        </authorList>
    </citation>
    <scope>NUCLEOTIDE SEQUENCE</scope>
</reference>
<evidence type="ECO:0000313" key="1">
    <source>
        <dbReference type="EMBL" id="MPN27065.1"/>
    </source>
</evidence>
<gene>
    <name evidence="1" type="ORF">SDC9_174492</name>
</gene>
<dbReference type="AlphaFoldDB" id="A0A645GK25"/>
<protein>
    <submittedName>
        <fullName evidence="1">Uncharacterized protein</fullName>
    </submittedName>
</protein>